<evidence type="ECO:0000313" key="2">
    <source>
        <dbReference type="Proteomes" id="UP000731907"/>
    </source>
</evidence>
<dbReference type="Pfam" id="PF10983">
    <property type="entry name" value="DUF2793"/>
    <property type="match status" value="1"/>
</dbReference>
<dbReference type="Proteomes" id="UP000731907">
    <property type="component" value="Unassembled WGS sequence"/>
</dbReference>
<dbReference type="RefSeq" id="WP_161761752.1">
    <property type="nucleotide sequence ID" value="NZ_JAAATX020000004.1"/>
</dbReference>
<organism evidence="1 2">
    <name type="scientific">Paragemmobacter amnigenus</name>
    <dbReference type="NCBI Taxonomy" id="2852097"/>
    <lineage>
        <taxon>Bacteria</taxon>
        <taxon>Pseudomonadati</taxon>
        <taxon>Pseudomonadota</taxon>
        <taxon>Alphaproteobacteria</taxon>
        <taxon>Rhodobacterales</taxon>
        <taxon>Paracoccaceae</taxon>
        <taxon>Paragemmobacter</taxon>
    </lineage>
</organism>
<proteinExistence type="predicted"/>
<reference evidence="1 2" key="1">
    <citation type="submission" date="2021-06" db="EMBL/GenBank/DDBJ databases">
        <title>Rhodobacteraceae bacterium strain HSP-20.</title>
        <authorList>
            <person name="Chen W.-M."/>
        </authorList>
    </citation>
    <scope>NUCLEOTIDE SEQUENCE [LARGE SCALE GENOMIC DNA]</scope>
    <source>
        <strain evidence="1 2">HSP-20</strain>
    </source>
</reference>
<protein>
    <submittedName>
        <fullName evidence="1">DUF2793 domain-containing protein</fullName>
    </submittedName>
</protein>
<accession>A0ABS6J2P7</accession>
<dbReference type="EMBL" id="JAAATX020000004">
    <property type="protein sequence ID" value="MBU9697712.1"/>
    <property type="molecule type" value="Genomic_DNA"/>
</dbReference>
<keyword evidence="2" id="KW-1185">Reference proteome</keyword>
<dbReference type="InterPro" id="IPR021251">
    <property type="entry name" value="DUF2793"/>
</dbReference>
<evidence type="ECO:0000313" key="1">
    <source>
        <dbReference type="EMBL" id="MBU9697712.1"/>
    </source>
</evidence>
<sequence length="676" mass="68597">MSEETPLLNLPLIQPSQAQKHVTHNEALRLLDIVVHLAVLDDDRTTPPALPAEGDRHIIPPAATGDWAGRGGQIAAFWGGAWAYVQPRNGWTARLLSQSITLVHSDGTWTASADYPETVPRLGIAATPDAVNRLSLAAPASLFSHDGAGHQIKVNKNAPADTASLLFQTAWSGRAELGLTGSDSFALRISADGTAFATALAADPASGLLSVPQGIAAPVTLCDPADPARSASLDLGALPAGTARSYTLPDISSEFAVLGGSQTFTGPKTFAAPLTATAPEASLGTSTGNATYGLGAGATSGGNSKTVNIATGGVAGSTTTLNLGPAQPGATGATLLHGTTVTLGPTVTDFDMGSASARAVAMGIGGATGDATNRLAVNTPAVLFNHAGAGIEAALNKSAAAESARIAFKTAHSTRAQLGLEAGDTLALKLSPDGATFATALSVDPATARTTFAQPLVLQGQPADPDSPADGTVWYNGTTGQFSTRLGGQTVRLDGQASIAWIIPNPGEVFPTTCGAGGGPTGTLQGAAGRTDLYPFLARTDMVVDRISANCTAGVSLAVGRGLIYAADAMGRPATLIAESGDLDLSIAGMKTAAIGAALRQGRIYWVGFRHSSSASISTWPTTATPDINGGFAPSITLRKVVRRTIPWTSAPPAIWNFAQAEVNAANAPALWLRMS</sequence>
<comment type="caution">
    <text evidence="1">The sequence shown here is derived from an EMBL/GenBank/DDBJ whole genome shotgun (WGS) entry which is preliminary data.</text>
</comment>
<gene>
    <name evidence="1" type="ORF">GU927_007610</name>
</gene>
<name>A0ABS6J2P7_9RHOB</name>